<evidence type="ECO:0000313" key="2">
    <source>
        <dbReference type="Proteomes" id="UP000663859"/>
    </source>
</evidence>
<accession>A0A8J2BJW3</accession>
<protein>
    <submittedName>
        <fullName evidence="1">Uncharacterized protein</fullName>
    </submittedName>
</protein>
<dbReference type="AlphaFoldDB" id="A0A8J2BJW3"/>
<dbReference type="EMBL" id="CAJNOB010000001">
    <property type="protein sequence ID" value="CAF0688848.1"/>
    <property type="molecule type" value="Genomic_DNA"/>
</dbReference>
<gene>
    <name evidence="1" type="ORF">MPNT_10027</name>
</gene>
<organism evidence="1 2">
    <name type="scientific">Candidatus Methylacidithermus pantelleriae</name>
    <dbReference type="NCBI Taxonomy" id="2744239"/>
    <lineage>
        <taxon>Bacteria</taxon>
        <taxon>Pseudomonadati</taxon>
        <taxon>Verrucomicrobiota</taxon>
        <taxon>Methylacidiphilae</taxon>
        <taxon>Methylacidiphilales</taxon>
        <taxon>Methylacidiphilaceae</taxon>
        <taxon>Candidatus Methylacidithermus</taxon>
    </lineage>
</organism>
<name>A0A8J2BJW3_9BACT</name>
<dbReference type="Proteomes" id="UP000663859">
    <property type="component" value="Unassembled WGS sequence"/>
</dbReference>
<evidence type="ECO:0000313" key="1">
    <source>
        <dbReference type="EMBL" id="CAF0688848.1"/>
    </source>
</evidence>
<comment type="caution">
    <text evidence="1">The sequence shown here is derived from an EMBL/GenBank/DDBJ whole genome shotgun (WGS) entry which is preliminary data.</text>
</comment>
<keyword evidence="2" id="KW-1185">Reference proteome</keyword>
<proteinExistence type="predicted"/>
<reference evidence="1" key="1">
    <citation type="submission" date="2021-02" db="EMBL/GenBank/DDBJ databases">
        <authorList>
            <person name="Cremers G."/>
            <person name="Picone N."/>
        </authorList>
    </citation>
    <scope>NUCLEOTIDE SEQUENCE</scope>
    <source>
        <strain evidence="1">PQ17</strain>
    </source>
</reference>
<sequence length="88" mass="9433">MHLTAHKLATVLARFSCKKILLPSLGAFPTVSLGLLAGSAKKIPCLLVRSWAPGEAHVSQRPKPFPPSKFLAFLFLSGPPNEVFQPVG</sequence>